<dbReference type="RefSeq" id="WP_154367476.1">
    <property type="nucleotide sequence ID" value="NZ_WKJH01000021.1"/>
</dbReference>
<keyword evidence="4" id="KW-0812">Transmembrane</keyword>
<dbReference type="AlphaFoldDB" id="A0A6I2MQB6"/>
<comment type="caution">
    <text evidence="9">The sequence shown here is derived from an EMBL/GenBank/DDBJ whole genome shotgun (WGS) entry which is preliminary data.</text>
</comment>
<dbReference type="GO" id="GO:0009279">
    <property type="term" value="C:cell outer membrane"/>
    <property type="evidence" value="ECO:0007669"/>
    <property type="project" value="UniProtKB-SubCell"/>
</dbReference>
<evidence type="ECO:0000256" key="7">
    <source>
        <dbReference type="ARBA" id="ARBA00023237"/>
    </source>
</evidence>
<organism evidence="9 10">
    <name type="scientific">Maribacter luteus</name>
    <dbReference type="NCBI Taxonomy" id="2594478"/>
    <lineage>
        <taxon>Bacteria</taxon>
        <taxon>Pseudomonadati</taxon>
        <taxon>Bacteroidota</taxon>
        <taxon>Flavobacteriia</taxon>
        <taxon>Flavobacteriales</taxon>
        <taxon>Flavobacteriaceae</taxon>
        <taxon>Maribacter</taxon>
    </lineage>
</organism>
<sequence length="501" mass="55789">MKRYLTFIVLLACTVASAQNLNDVLRYSQENLQGTARFQGMGGAFGALGGDLSALNINPAGSAVFNNSQFTVSGSNYHTDNTATYFGTGRSANENNFNLNQVGGVFVFKSRNDSDWKKMALAINYDMVQSFDDEYRISGTSDQGIDNYFLNYADGVVPFNSILIQDGEYIENAYLDIGAYQGFTDQQAFLGYYGGIIDPVGEDDTTTDYIRNASYSNVNQDYARYTSGYNSKFNLNFATQYQNNLYLGASLNFHTVFYDQFDEIRETGYDSGSAIQRTDFSNFLHTEGSGFSFNLGAIAKVNQNIRVGGSYQSPTWYRLTDDLSQRINSDLADSEINFINHDIINLFEEYTIKTPAKLTGSVALIFGRDGLLSFDYDYQDMSQAELRPTSDSSFSTVNSEIANNLDGVSSFRLGGEYRIERVSLRAGYRFEQSPYADGNNIGDLNAYSGGIGYNFGGSRLDLAYNRTERDYNLQLFDTGLPTPALINKQNTNITLSYTLNF</sequence>
<dbReference type="InterPro" id="IPR005017">
    <property type="entry name" value="OMPP1/FadL/TodX"/>
</dbReference>
<keyword evidence="6" id="KW-0472">Membrane</keyword>
<reference evidence="9 10" key="1">
    <citation type="submission" date="2019-11" db="EMBL/GenBank/DDBJ databases">
        <title>Maribacter lutea sp. nov., a marine bacterium isolated from intertidal sand.</title>
        <authorList>
            <person name="Liu A."/>
        </authorList>
    </citation>
    <scope>NUCLEOTIDE SEQUENCE [LARGE SCALE GENOMIC DNA]</scope>
    <source>
        <strain evidence="9 10">RZ05</strain>
    </source>
</reference>
<dbReference type="Proteomes" id="UP000443153">
    <property type="component" value="Unassembled WGS sequence"/>
</dbReference>
<evidence type="ECO:0000256" key="3">
    <source>
        <dbReference type="ARBA" id="ARBA00022452"/>
    </source>
</evidence>
<keyword evidence="7" id="KW-0998">Cell outer membrane</keyword>
<dbReference type="OrthoDB" id="9765571at2"/>
<protein>
    <submittedName>
        <fullName evidence="9">Aromatic hydrocarbon degradation protein</fullName>
    </submittedName>
</protein>
<dbReference type="EMBL" id="WKJH01000021">
    <property type="protein sequence ID" value="MRX65032.1"/>
    <property type="molecule type" value="Genomic_DNA"/>
</dbReference>
<name>A0A6I2MQB6_9FLAO</name>
<feature type="signal peptide" evidence="8">
    <location>
        <begin position="1"/>
        <end position="18"/>
    </location>
</feature>
<dbReference type="GO" id="GO:0015483">
    <property type="term" value="F:long-chain fatty acid transporting porin activity"/>
    <property type="evidence" value="ECO:0007669"/>
    <property type="project" value="TreeGrafter"/>
</dbReference>
<feature type="chain" id="PRO_5026267567" evidence="8">
    <location>
        <begin position="19"/>
        <end position="501"/>
    </location>
</feature>
<dbReference type="PANTHER" id="PTHR35093">
    <property type="entry name" value="OUTER MEMBRANE PROTEIN NMB0088-RELATED"/>
    <property type="match status" value="1"/>
</dbReference>
<keyword evidence="3" id="KW-1134">Transmembrane beta strand</keyword>
<proteinExistence type="inferred from homology"/>
<evidence type="ECO:0000313" key="10">
    <source>
        <dbReference type="Proteomes" id="UP000443153"/>
    </source>
</evidence>
<dbReference type="Gene3D" id="2.40.160.60">
    <property type="entry name" value="Outer membrane protein transport protein (OMPP1/FadL/TodX)"/>
    <property type="match status" value="1"/>
</dbReference>
<dbReference type="Pfam" id="PF03349">
    <property type="entry name" value="Toluene_X"/>
    <property type="match status" value="1"/>
</dbReference>
<comment type="similarity">
    <text evidence="2">Belongs to the OmpP1/FadL family.</text>
</comment>
<evidence type="ECO:0000256" key="2">
    <source>
        <dbReference type="ARBA" id="ARBA00008163"/>
    </source>
</evidence>
<keyword evidence="10" id="KW-1185">Reference proteome</keyword>
<evidence type="ECO:0000256" key="8">
    <source>
        <dbReference type="SAM" id="SignalP"/>
    </source>
</evidence>
<evidence type="ECO:0000256" key="4">
    <source>
        <dbReference type="ARBA" id="ARBA00022692"/>
    </source>
</evidence>
<accession>A0A6I2MQB6</accession>
<evidence type="ECO:0000256" key="1">
    <source>
        <dbReference type="ARBA" id="ARBA00004571"/>
    </source>
</evidence>
<keyword evidence="5 8" id="KW-0732">Signal</keyword>
<evidence type="ECO:0000256" key="5">
    <source>
        <dbReference type="ARBA" id="ARBA00022729"/>
    </source>
</evidence>
<evidence type="ECO:0000313" key="9">
    <source>
        <dbReference type="EMBL" id="MRX65032.1"/>
    </source>
</evidence>
<dbReference type="SUPFAM" id="SSF56935">
    <property type="entry name" value="Porins"/>
    <property type="match status" value="1"/>
</dbReference>
<comment type="subcellular location">
    <subcellularLocation>
        <location evidence="1">Cell outer membrane</location>
        <topology evidence="1">Multi-pass membrane protein</topology>
    </subcellularLocation>
</comment>
<evidence type="ECO:0000256" key="6">
    <source>
        <dbReference type="ARBA" id="ARBA00023136"/>
    </source>
</evidence>
<gene>
    <name evidence="9" type="ORF">GJ691_12765</name>
</gene>
<dbReference type="PANTHER" id="PTHR35093:SF8">
    <property type="entry name" value="OUTER MEMBRANE PROTEIN NMB0088-RELATED"/>
    <property type="match status" value="1"/>
</dbReference>